<proteinExistence type="predicted"/>
<accession>A0A183JLK9</accession>
<reference evidence="1" key="1">
    <citation type="submission" date="2016-06" db="UniProtKB">
        <authorList>
            <consortium name="WormBaseParasite"/>
        </authorList>
    </citation>
    <scope>IDENTIFICATION</scope>
</reference>
<name>A0A183JLK9_9TREM</name>
<dbReference type="AlphaFoldDB" id="A0A183JLK9"/>
<organism evidence="1">
    <name type="scientific">Schistosoma curassoni</name>
    <dbReference type="NCBI Taxonomy" id="6186"/>
    <lineage>
        <taxon>Eukaryota</taxon>
        <taxon>Metazoa</taxon>
        <taxon>Spiralia</taxon>
        <taxon>Lophotrochozoa</taxon>
        <taxon>Platyhelminthes</taxon>
        <taxon>Trematoda</taxon>
        <taxon>Digenea</taxon>
        <taxon>Strigeidida</taxon>
        <taxon>Schistosomatoidea</taxon>
        <taxon>Schistosomatidae</taxon>
        <taxon>Schistosoma</taxon>
    </lineage>
</organism>
<sequence length="74" mass="8390">MCSARNCCFCNSIADFSNNFSCISAFSNKFSPPTIMRLCNASIRFVRLLRVTSTCLNSFSLVSRCFCYYLTIEV</sequence>
<protein>
    <submittedName>
        <fullName evidence="1">Secreted protein</fullName>
    </submittedName>
</protein>
<dbReference type="WBParaSite" id="SCUD_0000359001-mRNA-1">
    <property type="protein sequence ID" value="SCUD_0000359001-mRNA-1"/>
    <property type="gene ID" value="SCUD_0000359001"/>
</dbReference>
<evidence type="ECO:0000313" key="1">
    <source>
        <dbReference type="WBParaSite" id="SCUD_0000359001-mRNA-1"/>
    </source>
</evidence>